<name>A0ABU0CW60_9BACI</name>
<sequence>MNLDLPWSATVMDPWNGTGTTTDVAEQMGYFAIGLDINPVMVLIAKGRRVWRNYSKLDILTLTKQIVDCVLEESEKWCEIQHDPLSRSFIHLVSG</sequence>
<keyword evidence="1" id="KW-0489">Methyltransferase</keyword>
<dbReference type="RefSeq" id="WP_307342420.1">
    <property type="nucleotide sequence ID" value="NZ_JAUSUQ010000015.1"/>
</dbReference>
<gene>
    <name evidence="5" type="ORF">J2S00_003398</name>
</gene>
<reference evidence="5 6" key="1">
    <citation type="submission" date="2023-07" db="EMBL/GenBank/DDBJ databases">
        <title>Genomic Encyclopedia of Type Strains, Phase IV (KMG-IV): sequencing the most valuable type-strain genomes for metagenomic binning, comparative biology and taxonomic classification.</title>
        <authorList>
            <person name="Goeker M."/>
        </authorList>
    </citation>
    <scope>NUCLEOTIDE SEQUENCE [LARGE SCALE GENOMIC DNA]</scope>
    <source>
        <strain evidence="5 6">DSM 17740</strain>
    </source>
</reference>
<evidence type="ECO:0000259" key="4">
    <source>
        <dbReference type="Pfam" id="PF01555"/>
    </source>
</evidence>
<feature type="domain" description="DNA methylase N-4/N-6" evidence="4">
    <location>
        <begin position="10"/>
        <end position="46"/>
    </location>
</feature>
<dbReference type="SUPFAM" id="SSF53335">
    <property type="entry name" value="S-adenosyl-L-methionine-dependent methyltransferases"/>
    <property type="match status" value="1"/>
</dbReference>
<dbReference type="InterPro" id="IPR029063">
    <property type="entry name" value="SAM-dependent_MTases_sf"/>
</dbReference>
<protein>
    <submittedName>
        <fullName evidence="5">tRNA G10 N-methylase Trm11</fullName>
    </submittedName>
</protein>
<comment type="caution">
    <text evidence="5">The sequence shown here is derived from an EMBL/GenBank/DDBJ whole genome shotgun (WGS) entry which is preliminary data.</text>
</comment>
<evidence type="ECO:0000313" key="5">
    <source>
        <dbReference type="EMBL" id="MDQ0340574.1"/>
    </source>
</evidence>
<dbReference type="Pfam" id="PF01555">
    <property type="entry name" value="N6_N4_Mtase"/>
    <property type="match status" value="1"/>
</dbReference>
<evidence type="ECO:0000256" key="1">
    <source>
        <dbReference type="ARBA" id="ARBA00022603"/>
    </source>
</evidence>
<evidence type="ECO:0000256" key="3">
    <source>
        <dbReference type="ARBA" id="ARBA00022747"/>
    </source>
</evidence>
<keyword evidence="6" id="KW-1185">Reference proteome</keyword>
<dbReference type="InterPro" id="IPR002941">
    <property type="entry name" value="DNA_methylase_N4/N6"/>
</dbReference>
<organism evidence="5 6">
    <name type="scientific">Caldalkalibacillus uzonensis</name>
    <dbReference type="NCBI Taxonomy" id="353224"/>
    <lineage>
        <taxon>Bacteria</taxon>
        <taxon>Bacillati</taxon>
        <taxon>Bacillota</taxon>
        <taxon>Bacilli</taxon>
        <taxon>Bacillales</taxon>
        <taxon>Bacillaceae</taxon>
        <taxon>Caldalkalibacillus</taxon>
    </lineage>
</organism>
<keyword evidence="3" id="KW-0680">Restriction system</keyword>
<dbReference type="Gene3D" id="3.40.50.150">
    <property type="entry name" value="Vaccinia Virus protein VP39"/>
    <property type="match status" value="1"/>
</dbReference>
<proteinExistence type="predicted"/>
<keyword evidence="2" id="KW-0808">Transferase</keyword>
<evidence type="ECO:0000313" key="6">
    <source>
        <dbReference type="Proteomes" id="UP001232445"/>
    </source>
</evidence>
<evidence type="ECO:0000256" key="2">
    <source>
        <dbReference type="ARBA" id="ARBA00022679"/>
    </source>
</evidence>
<dbReference type="EMBL" id="JAUSUQ010000015">
    <property type="protein sequence ID" value="MDQ0340574.1"/>
    <property type="molecule type" value="Genomic_DNA"/>
</dbReference>
<accession>A0ABU0CW60</accession>
<dbReference type="Proteomes" id="UP001232445">
    <property type="component" value="Unassembled WGS sequence"/>
</dbReference>